<dbReference type="SUPFAM" id="SSF100920">
    <property type="entry name" value="Heat shock protein 70kD (HSP70), peptide-binding domain"/>
    <property type="match status" value="1"/>
</dbReference>
<dbReference type="PRINTS" id="PR00301">
    <property type="entry name" value="HEATSHOCK70"/>
</dbReference>
<dbReference type="Proteomes" id="UP000504635">
    <property type="component" value="Unplaced"/>
</dbReference>
<dbReference type="Gene3D" id="3.30.420.40">
    <property type="match status" value="2"/>
</dbReference>
<dbReference type="InterPro" id="IPR013126">
    <property type="entry name" value="Hsp_70_fam"/>
</dbReference>
<evidence type="ECO:0000256" key="3">
    <source>
        <dbReference type="ARBA" id="ARBA00022840"/>
    </source>
</evidence>
<dbReference type="OrthoDB" id="6718630at2759"/>
<comment type="similarity">
    <text evidence="1 4">Belongs to the heat shock protein 70 family.</text>
</comment>
<keyword evidence="2 4" id="KW-0547">Nucleotide-binding</keyword>
<dbReference type="PROSITE" id="PS01036">
    <property type="entry name" value="HSP70_3"/>
    <property type="match status" value="1"/>
</dbReference>
<keyword evidence="3 4" id="KW-0067">ATP-binding</keyword>
<sequence length="618" mass="69367">MATEAPVIGIDLGTSFSSAAVYQNGKVEVIPTKEGHKLVSSHVFYHPKNLEVSVGTTADHLGIEYINNFIYDAKRVIGRKFDDVYVQKLKNRSEYKFNIVRGEDDKAEYRLKHDALTVHKSPEQVSSEILKYLRESASEYLGAEVTEAVISVPAHFSNAQRAATKAAAELAGLKVLKLISEPVAGAVYYMKEKHDIEGTLLVFDMGGGTSDVSIIKASKEKFEVLSVEGDTFLGGRDYDNVLLDYFITKITELFGQRYVTPRLTRSLKEKCVVLKEKLSTQNEHSLILDCIRNVNDDFHISLTRNEYDQLTNALTARALNLVQKCLAGVGLSKGDINEVILVGGMTRMPKIREDLRIFFGDKDPKTDANPDEAVALGAAIQASVLKHNFKELEKYIVAEVTPLSLGIKVSWGLMCVAIEKNTPLPAKGCLRICTLGNDQKSIQSVIFEGERKNCAFNTLLGEITIDNLPKGKAGDVEFEIIFFLNNDGILEVEKRETSTNQKKKLTVTLENYRLCQKKISDIIEDAEKNRDDDILFEKYKGTYGRVWRVYDNILYDIKQISSETDRSYVEKKCGELKISLNNSVHTEIDKLIQAYKSFRMTTEGIVNQAIHIKWPNFS</sequence>
<dbReference type="SUPFAM" id="SSF53067">
    <property type="entry name" value="Actin-like ATPase domain"/>
    <property type="match status" value="2"/>
</dbReference>
<dbReference type="AlphaFoldDB" id="A0A6J2Y0V0"/>
<dbReference type="Gene3D" id="3.30.30.30">
    <property type="match status" value="1"/>
</dbReference>
<accession>A0A6J2Y0V0</accession>
<dbReference type="Gene3D" id="2.60.34.10">
    <property type="entry name" value="Substrate Binding Domain Of DNAk, Chain A, domain 1"/>
    <property type="match status" value="1"/>
</dbReference>
<reference evidence="6" key="1">
    <citation type="submission" date="2025-08" db="UniProtKB">
        <authorList>
            <consortium name="RefSeq"/>
        </authorList>
    </citation>
    <scope>IDENTIFICATION</scope>
    <source>
        <tissue evidence="6">Gonads</tissue>
    </source>
</reference>
<dbReference type="Pfam" id="PF00012">
    <property type="entry name" value="HSP70"/>
    <property type="match status" value="1"/>
</dbReference>
<dbReference type="InterPro" id="IPR029047">
    <property type="entry name" value="HSP70_peptide-bd_sf"/>
</dbReference>
<evidence type="ECO:0000256" key="1">
    <source>
        <dbReference type="ARBA" id="ARBA00007381"/>
    </source>
</evidence>
<dbReference type="GeneID" id="115882820"/>
<organism evidence="5 6">
    <name type="scientific">Sitophilus oryzae</name>
    <name type="common">Rice weevil</name>
    <name type="synonym">Curculio oryzae</name>
    <dbReference type="NCBI Taxonomy" id="7048"/>
    <lineage>
        <taxon>Eukaryota</taxon>
        <taxon>Metazoa</taxon>
        <taxon>Ecdysozoa</taxon>
        <taxon>Arthropoda</taxon>
        <taxon>Hexapoda</taxon>
        <taxon>Insecta</taxon>
        <taxon>Pterygota</taxon>
        <taxon>Neoptera</taxon>
        <taxon>Endopterygota</taxon>
        <taxon>Coleoptera</taxon>
        <taxon>Polyphaga</taxon>
        <taxon>Cucujiformia</taxon>
        <taxon>Curculionidae</taxon>
        <taxon>Dryophthorinae</taxon>
        <taxon>Sitophilus</taxon>
    </lineage>
</organism>
<proteinExistence type="inferred from homology"/>
<dbReference type="PROSITE" id="PS00297">
    <property type="entry name" value="HSP70_1"/>
    <property type="match status" value="1"/>
</dbReference>
<dbReference type="KEGG" id="soy:115882820"/>
<dbReference type="InterPro" id="IPR043129">
    <property type="entry name" value="ATPase_NBD"/>
</dbReference>
<evidence type="ECO:0000256" key="4">
    <source>
        <dbReference type="RuleBase" id="RU003322"/>
    </source>
</evidence>
<dbReference type="Gene3D" id="3.90.640.10">
    <property type="entry name" value="Actin, Chain A, domain 4"/>
    <property type="match status" value="1"/>
</dbReference>
<evidence type="ECO:0000256" key="2">
    <source>
        <dbReference type="ARBA" id="ARBA00022741"/>
    </source>
</evidence>
<gene>
    <name evidence="6" type="primary">LOC115882820</name>
</gene>
<keyword evidence="5" id="KW-1185">Reference proteome</keyword>
<evidence type="ECO:0000313" key="6">
    <source>
        <dbReference type="RefSeq" id="XP_030756926.1"/>
    </source>
</evidence>
<name>A0A6J2Y0V0_SITOR</name>
<protein>
    <submittedName>
        <fullName evidence="6">Heat shock 70 kDa protein-like isoform X1</fullName>
    </submittedName>
</protein>
<evidence type="ECO:0000313" key="5">
    <source>
        <dbReference type="Proteomes" id="UP000504635"/>
    </source>
</evidence>
<dbReference type="InterPro" id="IPR018181">
    <property type="entry name" value="Heat_shock_70_CS"/>
</dbReference>
<dbReference type="GO" id="GO:0005524">
    <property type="term" value="F:ATP binding"/>
    <property type="evidence" value="ECO:0007669"/>
    <property type="project" value="UniProtKB-KW"/>
</dbReference>
<dbReference type="PANTHER" id="PTHR19375">
    <property type="entry name" value="HEAT SHOCK PROTEIN 70KDA"/>
    <property type="match status" value="1"/>
</dbReference>
<dbReference type="RefSeq" id="XP_030756926.1">
    <property type="nucleotide sequence ID" value="XM_030901066.1"/>
</dbReference>
<dbReference type="PROSITE" id="PS00329">
    <property type="entry name" value="HSP70_2"/>
    <property type="match status" value="1"/>
</dbReference>
<dbReference type="GO" id="GO:0140662">
    <property type="term" value="F:ATP-dependent protein folding chaperone"/>
    <property type="evidence" value="ECO:0007669"/>
    <property type="project" value="InterPro"/>
</dbReference>
<dbReference type="InParanoid" id="A0A6J2Y0V0"/>